<keyword evidence="11" id="KW-1185">Reference proteome</keyword>
<gene>
    <name evidence="10" type="ORF">GLAREA_09671</name>
</gene>
<evidence type="ECO:0000256" key="7">
    <source>
        <dbReference type="SAM" id="MobiDB-lite"/>
    </source>
</evidence>
<evidence type="ECO:0000256" key="4">
    <source>
        <dbReference type="ARBA" id="ARBA00022692"/>
    </source>
</evidence>
<dbReference type="InterPro" id="IPR036259">
    <property type="entry name" value="MFS_trans_sf"/>
</dbReference>
<keyword evidence="4 8" id="KW-0812">Transmembrane</keyword>
<dbReference type="InterPro" id="IPR003663">
    <property type="entry name" value="Sugar/inositol_transpt"/>
</dbReference>
<dbReference type="GeneID" id="19468718"/>
<dbReference type="EMBL" id="KE145368">
    <property type="protein sequence ID" value="EPE28550.1"/>
    <property type="molecule type" value="Genomic_DNA"/>
</dbReference>
<keyword evidence="6 8" id="KW-0472">Membrane</keyword>
<feature type="transmembrane region" description="Helical" evidence="8">
    <location>
        <begin position="91"/>
        <end position="112"/>
    </location>
</feature>
<evidence type="ECO:0000256" key="5">
    <source>
        <dbReference type="ARBA" id="ARBA00022989"/>
    </source>
</evidence>
<feature type="region of interest" description="Disordered" evidence="7">
    <location>
        <begin position="498"/>
        <end position="524"/>
    </location>
</feature>
<dbReference type="GO" id="GO:0005351">
    <property type="term" value="F:carbohydrate:proton symporter activity"/>
    <property type="evidence" value="ECO:0007669"/>
    <property type="project" value="TreeGrafter"/>
</dbReference>
<protein>
    <submittedName>
        <fullName evidence="10">MFS general substrate transporter</fullName>
    </submittedName>
</protein>
<dbReference type="InterPro" id="IPR020846">
    <property type="entry name" value="MFS_dom"/>
</dbReference>
<evidence type="ECO:0000256" key="3">
    <source>
        <dbReference type="ARBA" id="ARBA00022448"/>
    </source>
</evidence>
<dbReference type="Pfam" id="PF00083">
    <property type="entry name" value="Sugar_tr"/>
    <property type="match status" value="1"/>
</dbReference>
<dbReference type="InterPro" id="IPR005828">
    <property type="entry name" value="MFS_sugar_transport-like"/>
</dbReference>
<evidence type="ECO:0000313" key="11">
    <source>
        <dbReference type="Proteomes" id="UP000016922"/>
    </source>
</evidence>
<sequence>MSNPSSTLSGISSIMSKKNEIVLFSSTAIALYGYDQGMMSLVNTNKSYLHTMGISEESPIVGIIVSIYYLGCAVGAVIASRLADKNGRKPSIFICLATTALGNILMFISGLSSIHPLESSNWNGHAIICMCFGRVIMGLGVGGIDAVIPVYSSELSSDGGRGKALAQEFQMNIFGLLMAYSINLGITAALGKENQWAWRVPIIAMQIFPVLLIAVISRLPETPRWFMSMEREKDAKSALKDIHGDEDGKSKFDELQKAQEEESDAKVEYKDMLLPGGSQFHPSMVTVMGQVNQALTGYGAVSVYGPQIFELLSFETRKAEYLTLGNYISYFCFMTFAWLLIDVVGRRKLMVWGSIGLSVSFLLLTLFGGLNEVSGVPDLAIEIPGSIILFAATAIFGIGWLATVWLIPTEIYPSAARAQGSAISVIVWGLANFAVTLLTPIGFNNLKYWLFLVFAATNTFAGWWTWKYCPESGGRSFEENQEFFESAAKEGSWAVQKVDDGKFKSMPKGDDEEGNGERAPLLGR</sequence>
<feature type="transmembrane region" description="Helical" evidence="8">
    <location>
        <begin position="420"/>
        <end position="442"/>
    </location>
</feature>
<feature type="transmembrane region" description="Helical" evidence="8">
    <location>
        <begin position="196"/>
        <end position="219"/>
    </location>
</feature>
<evidence type="ECO:0000259" key="9">
    <source>
        <dbReference type="PROSITE" id="PS50850"/>
    </source>
</evidence>
<dbReference type="InterPro" id="IPR005829">
    <property type="entry name" value="Sugar_transporter_CS"/>
</dbReference>
<feature type="transmembrane region" description="Helical" evidence="8">
    <location>
        <begin position="448"/>
        <end position="466"/>
    </location>
</feature>
<dbReference type="RefSeq" id="XP_008084458.1">
    <property type="nucleotide sequence ID" value="XM_008086267.1"/>
</dbReference>
<evidence type="ECO:0000256" key="8">
    <source>
        <dbReference type="SAM" id="Phobius"/>
    </source>
</evidence>
<dbReference type="PANTHER" id="PTHR48022:SF68">
    <property type="entry name" value="MAJOR FACILITATOR SUPERFAMILY (MFS) PROFILE DOMAIN-CONTAINING PROTEIN-RELATED"/>
    <property type="match status" value="1"/>
</dbReference>
<feature type="transmembrane region" description="Helical" evidence="8">
    <location>
        <begin position="21"/>
        <end position="39"/>
    </location>
</feature>
<dbReference type="PANTHER" id="PTHR48022">
    <property type="entry name" value="PLASTIDIC GLUCOSE TRANSPORTER 4"/>
    <property type="match status" value="1"/>
</dbReference>
<dbReference type="Proteomes" id="UP000016922">
    <property type="component" value="Unassembled WGS sequence"/>
</dbReference>
<dbReference type="SUPFAM" id="SSF103473">
    <property type="entry name" value="MFS general substrate transporter"/>
    <property type="match status" value="1"/>
</dbReference>
<feature type="transmembrane region" description="Helical" evidence="8">
    <location>
        <begin position="124"/>
        <end position="148"/>
    </location>
</feature>
<feature type="transmembrane region" description="Helical" evidence="8">
    <location>
        <begin position="349"/>
        <end position="367"/>
    </location>
</feature>
<feature type="transmembrane region" description="Helical" evidence="8">
    <location>
        <begin position="59"/>
        <end position="79"/>
    </location>
</feature>
<evidence type="ECO:0000256" key="2">
    <source>
        <dbReference type="ARBA" id="ARBA00010992"/>
    </source>
</evidence>
<reference evidence="10 11" key="1">
    <citation type="journal article" date="2013" name="BMC Genomics">
        <title>Genomics-driven discovery of the pneumocandin biosynthetic gene cluster in the fungus Glarea lozoyensis.</title>
        <authorList>
            <person name="Chen L."/>
            <person name="Yue Q."/>
            <person name="Zhang X."/>
            <person name="Xiang M."/>
            <person name="Wang C."/>
            <person name="Li S."/>
            <person name="Che Y."/>
            <person name="Ortiz-Lopez F.J."/>
            <person name="Bills G.F."/>
            <person name="Liu X."/>
            <person name="An Z."/>
        </authorList>
    </citation>
    <scope>NUCLEOTIDE SEQUENCE [LARGE SCALE GENOMIC DNA]</scope>
    <source>
        <strain evidence="11">ATCC 20868 / MF5171</strain>
    </source>
</reference>
<dbReference type="OMA" id="FAGWWTW"/>
<dbReference type="KEGG" id="glz:GLAREA_09671"/>
<dbReference type="OrthoDB" id="2544694at2759"/>
<evidence type="ECO:0000256" key="1">
    <source>
        <dbReference type="ARBA" id="ARBA00004141"/>
    </source>
</evidence>
<dbReference type="InterPro" id="IPR050360">
    <property type="entry name" value="MFS_Sugar_Transporters"/>
</dbReference>
<organism evidence="10 11">
    <name type="scientific">Glarea lozoyensis (strain ATCC 20868 / MF5171)</name>
    <dbReference type="NCBI Taxonomy" id="1116229"/>
    <lineage>
        <taxon>Eukaryota</taxon>
        <taxon>Fungi</taxon>
        <taxon>Dikarya</taxon>
        <taxon>Ascomycota</taxon>
        <taxon>Pezizomycotina</taxon>
        <taxon>Leotiomycetes</taxon>
        <taxon>Helotiales</taxon>
        <taxon>Helotiaceae</taxon>
        <taxon>Glarea</taxon>
    </lineage>
</organism>
<dbReference type="GO" id="GO:0016020">
    <property type="term" value="C:membrane"/>
    <property type="evidence" value="ECO:0007669"/>
    <property type="project" value="UniProtKB-SubCell"/>
</dbReference>
<dbReference type="PRINTS" id="PR00171">
    <property type="entry name" value="SUGRTRNSPORT"/>
</dbReference>
<proteinExistence type="inferred from homology"/>
<comment type="similarity">
    <text evidence="2">Belongs to the major facilitator superfamily. Sugar transporter (TC 2.A.1.1) family.</text>
</comment>
<keyword evidence="5 8" id="KW-1133">Transmembrane helix</keyword>
<feature type="transmembrane region" description="Helical" evidence="8">
    <location>
        <begin position="387"/>
        <end position="408"/>
    </location>
</feature>
<evidence type="ECO:0000256" key="6">
    <source>
        <dbReference type="ARBA" id="ARBA00023136"/>
    </source>
</evidence>
<name>S3CS89_GLAL2</name>
<dbReference type="Gene3D" id="1.20.1250.20">
    <property type="entry name" value="MFS general substrate transporter like domains"/>
    <property type="match status" value="1"/>
</dbReference>
<evidence type="ECO:0000313" key="10">
    <source>
        <dbReference type="EMBL" id="EPE28550.1"/>
    </source>
</evidence>
<keyword evidence="3" id="KW-0813">Transport</keyword>
<feature type="compositionally biased region" description="Basic and acidic residues" evidence="7">
    <location>
        <begin position="498"/>
        <end position="509"/>
    </location>
</feature>
<comment type="subcellular location">
    <subcellularLocation>
        <location evidence="1">Membrane</location>
        <topology evidence="1">Multi-pass membrane protein</topology>
    </subcellularLocation>
</comment>
<dbReference type="PROSITE" id="PS00217">
    <property type="entry name" value="SUGAR_TRANSPORT_2"/>
    <property type="match status" value="1"/>
</dbReference>
<dbReference type="PROSITE" id="PS50850">
    <property type="entry name" value="MFS"/>
    <property type="match status" value="1"/>
</dbReference>
<dbReference type="HOGENOM" id="CLU_001265_30_3_1"/>
<dbReference type="AlphaFoldDB" id="S3CS89"/>
<feature type="domain" description="Major facilitator superfamily (MFS) profile" evidence="9">
    <location>
        <begin position="21"/>
        <end position="473"/>
    </location>
</feature>
<feature type="transmembrane region" description="Helical" evidence="8">
    <location>
        <begin position="169"/>
        <end position="190"/>
    </location>
</feature>
<accession>S3CS89</accession>
<dbReference type="eggNOG" id="KOG0254">
    <property type="taxonomic scope" value="Eukaryota"/>
</dbReference>